<accession>A0A2T7AZ62</accession>
<dbReference type="NCBIfam" id="NF007604">
    <property type="entry name" value="PRK10251.1"/>
    <property type="match status" value="1"/>
</dbReference>
<reference evidence="16 19" key="2">
    <citation type="submission" date="2019-08" db="EMBL/GenBank/DDBJ databases">
        <title>Prevalence, distribution, and phylogeny of type two toxin-antitoxin genes possessed by Cronobacter species where C. sakazakii homologs follow sequence type lineages.</title>
        <authorList>
            <person name="Finkelstein S."/>
            <person name="Negrete F."/>
            <person name="Jang H."/>
            <person name="Gopinath G.R."/>
            <person name="Tall B.D."/>
        </authorList>
    </citation>
    <scope>NUCLEOTIDE SEQUENCE [LARGE SCALE GENOMIC DNA]</scope>
    <source>
        <strain evidence="16 19">MOD1_GK1257</strain>
    </source>
</reference>
<comment type="subunit">
    <text evidence="4">EntB, EntD, EntE, and EntF form a multienzyme complex called enterobactin synthase.</text>
</comment>
<dbReference type="EMBL" id="WAGD01000030">
    <property type="protein sequence ID" value="KAB0878872.1"/>
    <property type="molecule type" value="Genomic_DNA"/>
</dbReference>
<dbReference type="Proteomes" id="UP000244378">
    <property type="component" value="Unassembled WGS sequence"/>
</dbReference>
<keyword evidence="6" id="KW-0808">Transferase</keyword>
<dbReference type="Proteomes" id="UP000469927">
    <property type="component" value="Unassembled WGS sequence"/>
</dbReference>
<feature type="binding site" evidence="12">
    <location>
        <begin position="102"/>
        <end position="103"/>
    </location>
    <ligand>
        <name>CoA</name>
        <dbReference type="ChEBI" id="CHEBI:57287"/>
    </ligand>
</feature>
<comment type="function">
    <text evidence="1">Involved in the biosynthesis of the siderophore enterobactin (enterochelin), which is a macrocyclic trimeric lactone of N-(2,3-dihydroxybenzoyl)-serine. The serine trilactone serves as a scaffolding for the three catechol functionalities that provide hexadentate coordination for the tightly ligated iron(2+) atoms. Plays an essential role in the assembly of the enterobactin by catalyzing the transfer of the 4'-phosphopantetheine (Ppant) moiety from coenzyme A to the apo-domains of both EntB (ArCP domain) and EntF (PCP domain) to yield their holo-forms which make them competent for the activation of 2,3-dihydroxybenzoate (DHB) and L-serine, respectively.</text>
</comment>
<feature type="binding site" evidence="12">
    <location>
        <position position="171"/>
    </location>
    <ligand>
        <name>CoA</name>
        <dbReference type="ChEBI" id="CHEBI:57287"/>
    </ligand>
</feature>
<dbReference type="PRINTS" id="PR01399">
    <property type="entry name" value="ENTSNTHTASED"/>
</dbReference>
<comment type="caution">
    <text evidence="17">The sequence shown here is derived from an EMBL/GenBank/DDBJ whole genome shotgun (WGS) entry which is preliminary data.</text>
</comment>
<dbReference type="GO" id="GO:0000287">
    <property type="term" value="F:magnesium ion binding"/>
    <property type="evidence" value="ECO:0007669"/>
    <property type="project" value="InterPro"/>
</dbReference>
<comment type="pathway">
    <text evidence="2">Siderophore biosynthesis; enterobactin biosynthesis.</text>
</comment>
<dbReference type="GO" id="GO:0009366">
    <property type="term" value="C:enterobactin synthetase complex"/>
    <property type="evidence" value="ECO:0007669"/>
    <property type="project" value="InterPro"/>
</dbReference>
<feature type="binding site" evidence="12">
    <location>
        <position position="66"/>
    </location>
    <ligand>
        <name>CoA</name>
        <dbReference type="ChEBI" id="CHEBI:57287"/>
    </ligand>
</feature>
<evidence type="ECO:0000256" key="8">
    <source>
        <dbReference type="ARBA" id="ARBA00029894"/>
    </source>
</evidence>
<keyword evidence="19" id="KW-1185">Reference proteome</keyword>
<dbReference type="EMBL" id="MSAE01000002">
    <property type="protein sequence ID" value="PUX17999.1"/>
    <property type="molecule type" value="Genomic_DNA"/>
</dbReference>
<feature type="binding site" evidence="12">
    <location>
        <position position="58"/>
    </location>
    <ligand>
        <name>CoA</name>
        <dbReference type="ChEBI" id="CHEBI:57287"/>
    </ligand>
</feature>
<evidence type="ECO:0000256" key="11">
    <source>
        <dbReference type="ARBA" id="ARBA00049191"/>
    </source>
</evidence>
<evidence type="ECO:0000256" key="4">
    <source>
        <dbReference type="ARBA" id="ARBA00011503"/>
    </source>
</evidence>
<evidence type="ECO:0000256" key="5">
    <source>
        <dbReference type="ARBA" id="ARBA00019087"/>
    </source>
</evidence>
<dbReference type="GO" id="GO:0005886">
    <property type="term" value="C:plasma membrane"/>
    <property type="evidence" value="ECO:0007669"/>
    <property type="project" value="TreeGrafter"/>
</dbReference>
<dbReference type="GO" id="GO:0008897">
    <property type="term" value="F:holo-[acyl-carrier-protein] synthase activity"/>
    <property type="evidence" value="ECO:0007669"/>
    <property type="project" value="InterPro"/>
</dbReference>
<evidence type="ECO:0000256" key="12">
    <source>
        <dbReference type="PIRSR" id="PIRSR603542-1"/>
    </source>
</evidence>
<comment type="similarity">
    <text evidence="3">Belongs to the P-Pant transferase superfamily. EntD family.</text>
</comment>
<evidence type="ECO:0000256" key="13">
    <source>
        <dbReference type="PIRSR" id="PIRSR603542-2"/>
    </source>
</evidence>
<evidence type="ECO:0000259" key="15">
    <source>
        <dbReference type="Pfam" id="PF17837"/>
    </source>
</evidence>
<keyword evidence="7" id="KW-0259">Enterobactin biosynthesis</keyword>
<dbReference type="PANTHER" id="PTHR38096">
    <property type="entry name" value="ENTEROBACTIN SYNTHASE COMPONENT D"/>
    <property type="match status" value="1"/>
</dbReference>
<protein>
    <recommendedName>
        <fullName evidence="5">Enterobactin synthase component D</fullName>
    </recommendedName>
    <alternativeName>
        <fullName evidence="8">4'-phosphopantetheinyl transferase EntD</fullName>
    </alternativeName>
    <alternativeName>
        <fullName evidence="9">Enterochelin synthase D</fullName>
    </alternativeName>
</protein>
<evidence type="ECO:0000256" key="3">
    <source>
        <dbReference type="ARBA" id="ARBA00008342"/>
    </source>
</evidence>
<feature type="domain" description="4'-phosphopantetheinyl transferase N-terminal" evidence="15">
    <location>
        <begin position="49"/>
        <end position="112"/>
    </location>
</feature>
<comment type="catalytic activity">
    <reaction evidence="11">
        <text>apo-[peptidyl-carrier protein] + CoA = holo-[peptidyl-carrier protein] + adenosine 3',5'-bisphosphate + H(+)</text>
        <dbReference type="Rhea" id="RHEA:46228"/>
        <dbReference type="Rhea" id="RHEA-COMP:11479"/>
        <dbReference type="Rhea" id="RHEA-COMP:11480"/>
        <dbReference type="ChEBI" id="CHEBI:15378"/>
        <dbReference type="ChEBI" id="CHEBI:29999"/>
        <dbReference type="ChEBI" id="CHEBI:57287"/>
        <dbReference type="ChEBI" id="CHEBI:58343"/>
        <dbReference type="ChEBI" id="CHEBI:64479"/>
    </reaction>
</comment>
<evidence type="ECO:0000313" key="17">
    <source>
        <dbReference type="EMBL" id="PUX17999.1"/>
    </source>
</evidence>
<dbReference type="GO" id="GO:0009239">
    <property type="term" value="P:enterobactin biosynthetic process"/>
    <property type="evidence" value="ECO:0007669"/>
    <property type="project" value="UniProtKB-UniPathway"/>
</dbReference>
<dbReference type="Pfam" id="PF17837">
    <property type="entry name" value="4PPT_N"/>
    <property type="match status" value="1"/>
</dbReference>
<evidence type="ECO:0000313" key="16">
    <source>
        <dbReference type="EMBL" id="KAB0878872.1"/>
    </source>
</evidence>
<evidence type="ECO:0000256" key="10">
    <source>
        <dbReference type="ARBA" id="ARBA00049176"/>
    </source>
</evidence>
<comment type="catalytic activity">
    <reaction evidence="10">
        <text>apo-[aryl-carrier protein] + CoA = holo-[aryl-carrier protein] + adenosine 3',5'-bisphosphate + H(+)</text>
        <dbReference type="Rhea" id="RHEA:48404"/>
        <dbReference type="Rhea" id="RHEA-COMP:15903"/>
        <dbReference type="Rhea" id="RHEA-COMP:17557"/>
        <dbReference type="ChEBI" id="CHEBI:15378"/>
        <dbReference type="ChEBI" id="CHEBI:29999"/>
        <dbReference type="ChEBI" id="CHEBI:57287"/>
        <dbReference type="ChEBI" id="CHEBI:58343"/>
        <dbReference type="ChEBI" id="CHEBI:64479"/>
    </reaction>
</comment>
<dbReference type="GO" id="GO:0016874">
    <property type="term" value="F:ligase activity"/>
    <property type="evidence" value="ECO:0007669"/>
    <property type="project" value="UniProtKB-KW"/>
</dbReference>
<keyword evidence="13" id="KW-0460">Magnesium</keyword>
<evidence type="ECO:0000256" key="6">
    <source>
        <dbReference type="ARBA" id="ARBA00022679"/>
    </source>
</evidence>
<gene>
    <name evidence="16" type="primary">entD</name>
    <name evidence="17" type="ORF">AUN14_01325</name>
    <name evidence="16" type="ORF">FZI19_11420</name>
</gene>
<dbReference type="InterPro" id="IPR041354">
    <property type="entry name" value="4PPT_N"/>
</dbReference>
<evidence type="ECO:0000256" key="7">
    <source>
        <dbReference type="ARBA" id="ARBA00023191"/>
    </source>
</evidence>
<evidence type="ECO:0000256" key="1">
    <source>
        <dbReference type="ARBA" id="ARBA00003937"/>
    </source>
</evidence>
<dbReference type="SUPFAM" id="SSF56214">
    <property type="entry name" value="4'-phosphopantetheinyl transferase"/>
    <property type="match status" value="1"/>
</dbReference>
<dbReference type="UniPathway" id="UPA00017"/>
<dbReference type="OrthoDB" id="8210607at2"/>
<reference evidence="17 18" key="1">
    <citation type="submission" date="2016-12" db="EMBL/GenBank/DDBJ databases">
        <title>Analysis of the Molecular Diversity Among Cronobacter Species Isolated from Filth Flies Using a Pan Genomic DNA Microarray.</title>
        <authorList>
            <person name="Pava-Ripoll M."/>
            <person name="Tall B."/>
            <person name="Farber J."/>
            <person name="Fanning S."/>
            <person name="Lehner A."/>
            <person name="Stephan R."/>
            <person name="Pagotto F."/>
            <person name="Iverson C."/>
            <person name="Ziobro G."/>
            <person name="Miller A."/>
            <person name="Pearson R."/>
            <person name="Yan Q."/>
            <person name="Kim M."/>
            <person name="Jeong S."/>
            <person name="Park J."/>
            <person name="Jun S."/>
            <person name="Choi H."/>
            <person name="Chung T."/>
            <person name="Yoo Y."/>
            <person name="Park E."/>
            <person name="Hwang S."/>
            <person name="Lee B."/>
            <person name="Sathyamoorthy V."/>
            <person name="Carter L."/>
            <person name="Mammel M."/>
            <person name="Jackson S."/>
            <person name="Kothary M."/>
            <person name="Patel I."/>
            <person name="Grim C."/>
            <person name="Gopinath G."/>
            <person name="Gangiredla J."/>
            <person name="Chase H."/>
        </authorList>
    </citation>
    <scope>NUCLEOTIDE SEQUENCE [LARGE SCALE GENOMIC DNA]</scope>
    <source>
        <strain evidence="17 18">MOD1-Md1s</strain>
    </source>
</reference>
<name>A0A2T7AZ62_9ENTR</name>
<feature type="binding site" evidence="13">
    <location>
        <position position="122"/>
    </location>
    <ligand>
        <name>Mg(2+)</name>
        <dbReference type="ChEBI" id="CHEBI:18420"/>
    </ligand>
</feature>
<evidence type="ECO:0000256" key="2">
    <source>
        <dbReference type="ARBA" id="ARBA00004993"/>
    </source>
</evidence>
<evidence type="ECO:0000256" key="9">
    <source>
        <dbReference type="ARBA" id="ARBA00031996"/>
    </source>
</evidence>
<feature type="binding site" evidence="12">
    <location>
        <position position="122"/>
    </location>
    <ligand>
        <name>CoA</name>
        <dbReference type="ChEBI" id="CHEBI:57287"/>
    </ligand>
</feature>
<dbReference type="InterPro" id="IPR003542">
    <property type="entry name" value="Enbac_synth_compD-like"/>
</dbReference>
<keyword evidence="16" id="KW-0436">Ligase</keyword>
<feature type="domain" description="4'-phosphopantetheinyl transferase" evidence="14">
    <location>
        <begin position="118"/>
        <end position="202"/>
    </location>
</feature>
<dbReference type="InterPro" id="IPR008278">
    <property type="entry name" value="4-PPantetheinyl_Trfase_dom"/>
</dbReference>
<evidence type="ECO:0000259" key="14">
    <source>
        <dbReference type="Pfam" id="PF01648"/>
    </source>
</evidence>
<evidence type="ECO:0000313" key="18">
    <source>
        <dbReference type="Proteomes" id="UP000244378"/>
    </source>
</evidence>
<evidence type="ECO:0000313" key="19">
    <source>
        <dbReference type="Proteomes" id="UP000469927"/>
    </source>
</evidence>
<organism evidence="17 18">
    <name type="scientific">Cronobacter muytjensii</name>
    <dbReference type="NCBI Taxonomy" id="413501"/>
    <lineage>
        <taxon>Bacteria</taxon>
        <taxon>Pseudomonadati</taxon>
        <taxon>Pseudomonadota</taxon>
        <taxon>Gammaproteobacteria</taxon>
        <taxon>Enterobacterales</taxon>
        <taxon>Enterobacteriaceae</taxon>
        <taxon>Cronobacter</taxon>
    </lineage>
</organism>
<feature type="binding site" evidence="13">
    <location>
        <position position="124"/>
    </location>
    <ligand>
        <name>Mg(2+)</name>
        <dbReference type="ChEBI" id="CHEBI:18420"/>
    </ligand>
</feature>
<feature type="binding site" evidence="12">
    <location>
        <position position="167"/>
    </location>
    <ligand>
        <name>CoA</name>
        <dbReference type="ChEBI" id="CHEBI:57287"/>
    </ligand>
</feature>
<sequence>MTTAGGDSRPFFMQTTLTPFNVAGHAVWRVDFSPQTLQPADLLWLPHHASLKSAVVRRQAEHLAGRMAAVAALRDAGAKPGVPGIGAHREPRWPAGFTGSITHTGNRAWATVIATPGSIGLDVETVMASPTAEELASGIIDAQERTLLERTPLPFASALTLVFSAKESLFKALFPHVGHWFGFACARVVALEESRLTLRLACALGPFPQGQCFTLHWQQDAQQILTLLRVA</sequence>
<dbReference type="PANTHER" id="PTHR38096:SF1">
    <property type="entry name" value="ENTEROBACTIN SYNTHASE COMPONENT D"/>
    <property type="match status" value="1"/>
</dbReference>
<proteinExistence type="inferred from homology"/>
<keyword evidence="13" id="KW-0479">Metal-binding</keyword>
<dbReference type="AlphaFoldDB" id="A0A2T7AZ62"/>
<comment type="cofactor">
    <cofactor evidence="13">
        <name>Mg(2+)</name>
        <dbReference type="ChEBI" id="CHEBI:18420"/>
    </cofactor>
</comment>
<dbReference type="Pfam" id="PF01648">
    <property type="entry name" value="ACPS"/>
    <property type="match status" value="1"/>
</dbReference>
<dbReference type="InterPro" id="IPR037143">
    <property type="entry name" value="4-PPantetheinyl_Trfase_dom_sf"/>
</dbReference>